<evidence type="ECO:0000256" key="5">
    <source>
        <dbReference type="ARBA" id="ARBA00022840"/>
    </source>
</evidence>
<dbReference type="InterPro" id="IPR000719">
    <property type="entry name" value="Prot_kinase_dom"/>
</dbReference>
<dbReference type="Proteomes" id="UP001215598">
    <property type="component" value="Unassembled WGS sequence"/>
</dbReference>
<keyword evidence="2" id="KW-0808">Transferase</keyword>
<evidence type="ECO:0000256" key="3">
    <source>
        <dbReference type="ARBA" id="ARBA00022741"/>
    </source>
</evidence>
<keyword evidence="4 7" id="KW-0418">Kinase</keyword>
<keyword evidence="3" id="KW-0547">Nucleotide-binding</keyword>
<dbReference type="PROSITE" id="PS00108">
    <property type="entry name" value="PROTEIN_KINASE_ST"/>
    <property type="match status" value="1"/>
</dbReference>
<evidence type="ECO:0000313" key="7">
    <source>
        <dbReference type="EMBL" id="KAJ7726753.1"/>
    </source>
</evidence>
<keyword evidence="1" id="KW-0723">Serine/threonine-protein kinase</keyword>
<protein>
    <submittedName>
        <fullName evidence="7">Kinase-like protein</fullName>
    </submittedName>
</protein>
<dbReference type="SMART" id="SM00220">
    <property type="entry name" value="S_TKc"/>
    <property type="match status" value="1"/>
</dbReference>
<dbReference type="PROSITE" id="PS50011">
    <property type="entry name" value="PROTEIN_KINASE_DOM"/>
    <property type="match status" value="1"/>
</dbReference>
<keyword evidence="8" id="KW-1185">Reference proteome</keyword>
<dbReference type="GO" id="GO:0005634">
    <property type="term" value="C:nucleus"/>
    <property type="evidence" value="ECO:0007669"/>
    <property type="project" value="TreeGrafter"/>
</dbReference>
<dbReference type="GO" id="GO:0004674">
    <property type="term" value="F:protein serine/threonine kinase activity"/>
    <property type="evidence" value="ECO:0007669"/>
    <property type="project" value="UniProtKB-KW"/>
</dbReference>
<dbReference type="AlphaFoldDB" id="A0AAD7HRQ4"/>
<dbReference type="PANTHER" id="PTHR45646:SF11">
    <property type="entry name" value="SERINE_THREONINE-PROTEIN KINASE DOA"/>
    <property type="match status" value="1"/>
</dbReference>
<dbReference type="GO" id="GO:0043484">
    <property type="term" value="P:regulation of RNA splicing"/>
    <property type="evidence" value="ECO:0007669"/>
    <property type="project" value="TreeGrafter"/>
</dbReference>
<dbReference type="InterPro" id="IPR051175">
    <property type="entry name" value="CLK_kinases"/>
</dbReference>
<dbReference type="Gene3D" id="3.30.200.20">
    <property type="entry name" value="Phosphorylase Kinase, domain 1"/>
    <property type="match status" value="1"/>
</dbReference>
<dbReference type="PANTHER" id="PTHR45646">
    <property type="entry name" value="SERINE/THREONINE-PROTEIN KINASE DOA-RELATED"/>
    <property type="match status" value="1"/>
</dbReference>
<evidence type="ECO:0000256" key="4">
    <source>
        <dbReference type="ARBA" id="ARBA00022777"/>
    </source>
</evidence>
<evidence type="ECO:0000256" key="2">
    <source>
        <dbReference type="ARBA" id="ARBA00022679"/>
    </source>
</evidence>
<evidence type="ECO:0000313" key="8">
    <source>
        <dbReference type="Proteomes" id="UP001215598"/>
    </source>
</evidence>
<accession>A0AAD7HRQ4</accession>
<dbReference type="Gene3D" id="1.10.510.10">
    <property type="entry name" value="Transferase(Phosphotransferase) domain 1"/>
    <property type="match status" value="1"/>
</dbReference>
<sequence length="396" mass="43967">MYSDTPQSHSCGDADSAAPISPVVENVELTFMEEPLGLRADQGYGYLQVDFGQRLGANGRYEILRKLGWGMNVSLANDYFSNARYVAVKTLKGMSTDLHFQGYIQELPIMERVTQLIRQSGSLRKVYTALPPHLVKLILRDSLRGLAQLHASGCVYTDLKASNIMCNVPDLTTEDNLRTIIAMTPARRHPPEQSWDYVVEMAVSQPLPPPTLEQASSGSFMIADFGSAQIIADQVTSHITPETLRAPEVIMRRPWDSKVDIWTFGCLVRRPVPLFTSVLIDDPGVRNFPWCSPFLARLGYRSSRSRSVSFAQMRALTGDELSLNLELPPHVLGSLSATQFSLLFRAKAFALGLSEHDIAGAVDVMSRCLRIDPTARPTAIQLARQSPWLLELGDDF</sequence>
<dbReference type="InterPro" id="IPR011009">
    <property type="entry name" value="Kinase-like_dom_sf"/>
</dbReference>
<feature type="domain" description="Protein kinase" evidence="6">
    <location>
        <begin position="1"/>
        <end position="389"/>
    </location>
</feature>
<evidence type="ECO:0000259" key="6">
    <source>
        <dbReference type="PROSITE" id="PS50011"/>
    </source>
</evidence>
<dbReference type="GO" id="GO:0005524">
    <property type="term" value="F:ATP binding"/>
    <property type="evidence" value="ECO:0007669"/>
    <property type="project" value="UniProtKB-KW"/>
</dbReference>
<comment type="caution">
    <text evidence="7">The sequence shown here is derived from an EMBL/GenBank/DDBJ whole genome shotgun (WGS) entry which is preliminary data.</text>
</comment>
<dbReference type="SUPFAM" id="SSF56112">
    <property type="entry name" value="Protein kinase-like (PK-like)"/>
    <property type="match status" value="1"/>
</dbReference>
<name>A0AAD7HRQ4_9AGAR</name>
<organism evidence="7 8">
    <name type="scientific">Mycena metata</name>
    <dbReference type="NCBI Taxonomy" id="1033252"/>
    <lineage>
        <taxon>Eukaryota</taxon>
        <taxon>Fungi</taxon>
        <taxon>Dikarya</taxon>
        <taxon>Basidiomycota</taxon>
        <taxon>Agaricomycotina</taxon>
        <taxon>Agaricomycetes</taxon>
        <taxon>Agaricomycetidae</taxon>
        <taxon>Agaricales</taxon>
        <taxon>Marasmiineae</taxon>
        <taxon>Mycenaceae</taxon>
        <taxon>Mycena</taxon>
    </lineage>
</organism>
<keyword evidence="5" id="KW-0067">ATP-binding</keyword>
<dbReference type="EMBL" id="JARKIB010000184">
    <property type="protein sequence ID" value="KAJ7726753.1"/>
    <property type="molecule type" value="Genomic_DNA"/>
</dbReference>
<dbReference type="InterPro" id="IPR008271">
    <property type="entry name" value="Ser/Thr_kinase_AS"/>
</dbReference>
<reference evidence="7" key="1">
    <citation type="submission" date="2023-03" db="EMBL/GenBank/DDBJ databases">
        <title>Massive genome expansion in bonnet fungi (Mycena s.s.) driven by repeated elements and novel gene families across ecological guilds.</title>
        <authorList>
            <consortium name="Lawrence Berkeley National Laboratory"/>
            <person name="Harder C.B."/>
            <person name="Miyauchi S."/>
            <person name="Viragh M."/>
            <person name="Kuo A."/>
            <person name="Thoen E."/>
            <person name="Andreopoulos B."/>
            <person name="Lu D."/>
            <person name="Skrede I."/>
            <person name="Drula E."/>
            <person name="Henrissat B."/>
            <person name="Morin E."/>
            <person name="Kohler A."/>
            <person name="Barry K."/>
            <person name="LaButti K."/>
            <person name="Morin E."/>
            <person name="Salamov A."/>
            <person name="Lipzen A."/>
            <person name="Mereny Z."/>
            <person name="Hegedus B."/>
            <person name="Baldrian P."/>
            <person name="Stursova M."/>
            <person name="Weitz H."/>
            <person name="Taylor A."/>
            <person name="Grigoriev I.V."/>
            <person name="Nagy L.G."/>
            <person name="Martin F."/>
            <person name="Kauserud H."/>
        </authorList>
    </citation>
    <scope>NUCLEOTIDE SEQUENCE</scope>
    <source>
        <strain evidence="7">CBHHK182m</strain>
    </source>
</reference>
<gene>
    <name evidence="7" type="ORF">B0H16DRAFT_1429321</name>
</gene>
<evidence type="ECO:0000256" key="1">
    <source>
        <dbReference type="ARBA" id="ARBA00022527"/>
    </source>
</evidence>
<proteinExistence type="predicted"/>